<dbReference type="Proteomes" id="UP000605897">
    <property type="component" value="Unassembled WGS sequence"/>
</dbReference>
<protein>
    <recommendedName>
        <fullName evidence="3">Insertion element protein</fullName>
    </recommendedName>
</protein>
<evidence type="ECO:0000313" key="1">
    <source>
        <dbReference type="EMBL" id="GHE93438.1"/>
    </source>
</evidence>
<evidence type="ECO:0000313" key="2">
    <source>
        <dbReference type="Proteomes" id="UP000605897"/>
    </source>
</evidence>
<reference evidence="2" key="1">
    <citation type="journal article" date="2019" name="Int. J. Syst. Evol. Microbiol.">
        <title>The Global Catalogue of Microorganisms (GCM) 10K type strain sequencing project: providing services to taxonomists for standard genome sequencing and annotation.</title>
        <authorList>
            <consortium name="The Broad Institute Genomics Platform"/>
            <consortium name="The Broad Institute Genome Sequencing Center for Infectious Disease"/>
            <person name="Wu L."/>
            <person name="Ma J."/>
        </authorList>
    </citation>
    <scope>NUCLEOTIDE SEQUENCE [LARGE SCALE GENOMIC DNA]</scope>
    <source>
        <strain evidence="2">CGMCC 4.7677</strain>
    </source>
</reference>
<gene>
    <name evidence="1" type="ORF">GCM10017786_27750</name>
</gene>
<accession>A0ABQ3ITM3</accession>
<keyword evidence="2" id="KW-1185">Reference proteome</keyword>
<dbReference type="InterPro" id="IPR011332">
    <property type="entry name" value="Ribosomal_zn-bd"/>
</dbReference>
<comment type="caution">
    <text evidence="1">The sequence shown here is derived from an EMBL/GenBank/DDBJ whole genome shotgun (WGS) entry which is preliminary data.</text>
</comment>
<dbReference type="EMBL" id="BNAU01000002">
    <property type="protein sequence ID" value="GHE93438.1"/>
    <property type="molecule type" value="Genomic_DNA"/>
</dbReference>
<proteinExistence type="predicted"/>
<dbReference type="RefSeq" id="WP_191244897.1">
    <property type="nucleotide sequence ID" value="NZ_BNAU01000002.1"/>
</dbReference>
<dbReference type="SUPFAM" id="SSF57829">
    <property type="entry name" value="Zn-binding ribosomal proteins"/>
    <property type="match status" value="1"/>
</dbReference>
<name>A0ABQ3ITM3_9PSEU</name>
<organism evidence="1 2">
    <name type="scientific">Amycolatopsis deserti</name>
    <dbReference type="NCBI Taxonomy" id="185696"/>
    <lineage>
        <taxon>Bacteria</taxon>
        <taxon>Bacillati</taxon>
        <taxon>Actinomycetota</taxon>
        <taxon>Actinomycetes</taxon>
        <taxon>Pseudonocardiales</taxon>
        <taxon>Pseudonocardiaceae</taxon>
        <taxon>Amycolatopsis</taxon>
    </lineage>
</organism>
<evidence type="ECO:0008006" key="3">
    <source>
        <dbReference type="Google" id="ProtNLM"/>
    </source>
</evidence>
<sequence length="56" mass="6277">MTAESPQSERATPFHCPYCGDEDLRPEEQGAWLCGACRRVFTVKFIGLRFPEGASK</sequence>